<sequence>MQATSLFTGELAVALTKLRIYSSYFELTLLDLIPEEGLSFHGTANELVAAYAADGYARFNGFGAVITTFGPGELSALNGLAGAYAESVPVLHIVGYPSTKAHEQKAIVHHTMGDGRYDAYHEMSKHISCATAVLRDQKNATSEIDRVLKAMLYYNRPGYIGILTDTITRPIQHVPEAISTIVPNGQEDGIEDVTAPVAAIREKVLSAEKLAIIVDSGVTRHGITNETWELINLLQTPYFATPMGKGGLTEAHKNYGGIYAGLASDAAAKEYVETADCVLRIGNVPSDLNTTIFSTRYQPNALVDIRQFSVNVGLHHQMFSRQSLTYYAARRENAGRQHKTREMRTTAHSSQLIPSLKNDLQTNSQAQSLSWPTVPTRSQEKILPANGLITFDWFLQRLGEAFRPGDLIVAETGSLSIGISRVPLPEGATMFTQSLWGSIGYGVGAAVGAFHAVKEQSQRYKRSLLIVGDGSFQMTVQAVSDLVHLNPIIIVLNNDGYACERAINGPNASYNDIAEWDWQNILRTFGPKVQSRSFRARTPQELDTLLSDPEIAEAKCTQLIEVVMGKHDIPTVLKQFGDAMIKANSG</sequence>
<feature type="binding site" evidence="9">
    <location>
        <position position="494"/>
    </location>
    <ligand>
        <name>Mg(2+)</name>
        <dbReference type="ChEBI" id="CHEBI:18420"/>
    </ligand>
</feature>
<evidence type="ECO:0000313" key="16">
    <source>
        <dbReference type="Proteomes" id="UP000018001"/>
    </source>
</evidence>
<dbReference type="Pfam" id="PF02776">
    <property type="entry name" value="TPP_enzyme_N"/>
    <property type="match status" value="1"/>
</dbReference>
<name>V5FLI9_BYSSN</name>
<dbReference type="AlphaFoldDB" id="V5FLI9"/>
<dbReference type="GO" id="GO:0004737">
    <property type="term" value="F:pyruvate decarboxylase activity"/>
    <property type="evidence" value="ECO:0007669"/>
    <property type="project" value="TreeGrafter"/>
</dbReference>
<evidence type="ECO:0000256" key="10">
    <source>
        <dbReference type="RuleBase" id="RU362132"/>
    </source>
</evidence>
<feature type="binding site" evidence="9">
    <location>
        <position position="496"/>
    </location>
    <ligand>
        <name>Mg(2+)</name>
        <dbReference type="ChEBI" id="CHEBI:18420"/>
    </ligand>
</feature>
<dbReference type="HOGENOM" id="CLU_013748_0_2_1"/>
<dbReference type="InterPro" id="IPR029061">
    <property type="entry name" value="THDP-binding"/>
</dbReference>
<dbReference type="EMBL" id="BAUL01000035">
    <property type="protein sequence ID" value="GAD92708.1"/>
    <property type="molecule type" value="Genomic_DNA"/>
</dbReference>
<evidence type="ECO:0000256" key="4">
    <source>
        <dbReference type="ARBA" id="ARBA00022723"/>
    </source>
</evidence>
<feature type="domain" description="Thiamine pyrophosphate enzyme central" evidence="12">
    <location>
        <begin position="198"/>
        <end position="313"/>
    </location>
</feature>
<evidence type="ECO:0000259" key="12">
    <source>
        <dbReference type="Pfam" id="PF00205"/>
    </source>
</evidence>
<dbReference type="InterPro" id="IPR011766">
    <property type="entry name" value="TPP_enzyme_TPP-bd"/>
</dbReference>
<gene>
    <name evidence="15" type="ORF">PVAR5_1301</name>
</gene>
<dbReference type="CDD" id="cd02005">
    <property type="entry name" value="TPP_PDC_IPDC"/>
    <property type="match status" value="1"/>
</dbReference>
<evidence type="ECO:0000256" key="1">
    <source>
        <dbReference type="ARBA" id="ARBA00001964"/>
    </source>
</evidence>
<evidence type="ECO:0000256" key="9">
    <source>
        <dbReference type="PIRSR" id="PIRSR036565-2"/>
    </source>
</evidence>
<comment type="similarity">
    <text evidence="2 10">Belongs to the TPP enzyme family.</text>
</comment>
<dbReference type="Proteomes" id="UP000018001">
    <property type="component" value="Unassembled WGS sequence"/>
</dbReference>
<dbReference type="GO" id="GO:0005829">
    <property type="term" value="C:cytosol"/>
    <property type="evidence" value="ECO:0007669"/>
    <property type="project" value="TreeGrafter"/>
</dbReference>
<evidence type="ECO:0000256" key="3">
    <source>
        <dbReference type="ARBA" id="ARBA00014422"/>
    </source>
</evidence>
<reference evidence="16" key="1">
    <citation type="journal article" date="2014" name="Genome Announc.">
        <title>Draft genome sequence of the formaldehyde-resistant fungus Byssochlamys spectabilis No. 5 (anamorph Paecilomyces variotii No. 5) (NBRC109023).</title>
        <authorList>
            <person name="Oka T."/>
            <person name="Ekino K."/>
            <person name="Fukuda K."/>
            <person name="Nomura Y."/>
        </authorList>
    </citation>
    <scope>NUCLEOTIDE SEQUENCE [LARGE SCALE GENOMIC DNA]</scope>
    <source>
        <strain evidence="16">No. 5 / NBRC 109023</strain>
    </source>
</reference>
<dbReference type="InParanoid" id="V5FLI9"/>
<feature type="region of interest" description="Disordered" evidence="11">
    <location>
        <begin position="334"/>
        <end position="354"/>
    </location>
</feature>
<dbReference type="InterPro" id="IPR047214">
    <property type="entry name" value="TPP_PDC_IPDC"/>
</dbReference>
<dbReference type="PANTHER" id="PTHR43452:SF30">
    <property type="entry name" value="PYRUVATE DECARBOXYLASE ISOZYME 1-RELATED"/>
    <property type="match status" value="1"/>
</dbReference>
<evidence type="ECO:0000259" key="13">
    <source>
        <dbReference type="Pfam" id="PF02775"/>
    </source>
</evidence>
<keyword evidence="4 9" id="KW-0479">Metal-binding</keyword>
<evidence type="ECO:0000256" key="2">
    <source>
        <dbReference type="ARBA" id="ARBA00007812"/>
    </source>
</evidence>
<dbReference type="SUPFAM" id="SSF52467">
    <property type="entry name" value="DHS-like NAD/FAD-binding domain"/>
    <property type="match status" value="1"/>
</dbReference>
<keyword evidence="5" id="KW-0210">Decarboxylase</keyword>
<dbReference type="GO" id="GO:0005634">
    <property type="term" value="C:nucleus"/>
    <property type="evidence" value="ECO:0007669"/>
    <property type="project" value="TreeGrafter"/>
</dbReference>
<dbReference type="eggNOG" id="KOG1184">
    <property type="taxonomic scope" value="Eukaryota"/>
</dbReference>
<feature type="domain" description="Thiamine pyrophosphate enzyme TPP-binding" evidence="13">
    <location>
        <begin position="413"/>
        <end position="545"/>
    </location>
</feature>
<dbReference type="InterPro" id="IPR012001">
    <property type="entry name" value="Thiamin_PyroP_enz_TPP-bd_dom"/>
</dbReference>
<evidence type="ECO:0000256" key="11">
    <source>
        <dbReference type="SAM" id="MobiDB-lite"/>
    </source>
</evidence>
<feature type="binding site" evidence="9">
    <location>
        <position position="469"/>
    </location>
    <ligand>
        <name>Mg(2+)</name>
        <dbReference type="ChEBI" id="CHEBI:18420"/>
    </ligand>
</feature>
<evidence type="ECO:0000256" key="7">
    <source>
        <dbReference type="ARBA" id="ARBA00023052"/>
    </source>
</evidence>
<proteinExistence type="inferred from homology"/>
<dbReference type="PANTHER" id="PTHR43452">
    <property type="entry name" value="PYRUVATE DECARBOXYLASE"/>
    <property type="match status" value="1"/>
</dbReference>
<dbReference type="Pfam" id="PF02775">
    <property type="entry name" value="TPP_enzyme_C"/>
    <property type="match status" value="1"/>
</dbReference>
<keyword evidence="7 10" id="KW-0786">Thiamine pyrophosphate</keyword>
<feature type="domain" description="Thiamine pyrophosphate enzyme N-terminal TPP-binding" evidence="14">
    <location>
        <begin position="26"/>
        <end position="106"/>
    </location>
</feature>
<accession>V5FLI9</accession>
<dbReference type="PIRSF" id="PIRSF036565">
    <property type="entry name" value="Pyruvt_ip_decrb"/>
    <property type="match status" value="1"/>
</dbReference>
<dbReference type="FunFam" id="3.40.50.970:FF:000024">
    <property type="entry name" value="Pyruvate decarboxylase isozyme"/>
    <property type="match status" value="1"/>
</dbReference>
<evidence type="ECO:0000256" key="5">
    <source>
        <dbReference type="ARBA" id="ARBA00022793"/>
    </source>
</evidence>
<evidence type="ECO:0000259" key="14">
    <source>
        <dbReference type="Pfam" id="PF02776"/>
    </source>
</evidence>
<dbReference type="OrthoDB" id="3970464at2759"/>
<feature type="compositionally biased region" description="Basic and acidic residues" evidence="11">
    <location>
        <begin position="334"/>
        <end position="345"/>
    </location>
</feature>
<keyword evidence="16" id="KW-1185">Reference proteome</keyword>
<dbReference type="GO" id="GO:0000287">
    <property type="term" value="F:magnesium ion binding"/>
    <property type="evidence" value="ECO:0007669"/>
    <property type="project" value="InterPro"/>
</dbReference>
<organism evidence="15 16">
    <name type="scientific">Byssochlamys spectabilis (strain No. 5 / NBRC 109023)</name>
    <name type="common">Paecilomyces variotii</name>
    <dbReference type="NCBI Taxonomy" id="1356009"/>
    <lineage>
        <taxon>Eukaryota</taxon>
        <taxon>Fungi</taxon>
        <taxon>Dikarya</taxon>
        <taxon>Ascomycota</taxon>
        <taxon>Pezizomycotina</taxon>
        <taxon>Eurotiomycetes</taxon>
        <taxon>Eurotiomycetidae</taxon>
        <taxon>Eurotiales</taxon>
        <taxon>Thermoascaceae</taxon>
        <taxon>Paecilomyces</taxon>
    </lineage>
</organism>
<dbReference type="SUPFAM" id="SSF52518">
    <property type="entry name" value="Thiamin diphosphate-binding fold (THDP-binding)"/>
    <property type="match status" value="2"/>
</dbReference>
<protein>
    <recommendedName>
        <fullName evidence="3">Pyruvate decarboxylase</fullName>
    </recommendedName>
</protein>
<evidence type="ECO:0000256" key="8">
    <source>
        <dbReference type="ARBA" id="ARBA00023239"/>
    </source>
</evidence>
<dbReference type="GO" id="GO:0030976">
    <property type="term" value="F:thiamine pyrophosphate binding"/>
    <property type="evidence" value="ECO:0007669"/>
    <property type="project" value="InterPro"/>
</dbReference>
<dbReference type="InterPro" id="IPR047213">
    <property type="entry name" value="TPP_PYR_PDC_IPDC-like"/>
</dbReference>
<dbReference type="GO" id="GO:0000949">
    <property type="term" value="P:aromatic amino acid family catabolic process to alcohol via Ehrlich pathway"/>
    <property type="evidence" value="ECO:0007669"/>
    <property type="project" value="TreeGrafter"/>
</dbReference>
<comment type="cofactor">
    <cofactor evidence="1">
        <name>thiamine diphosphate</name>
        <dbReference type="ChEBI" id="CHEBI:58937"/>
    </cofactor>
</comment>
<keyword evidence="6 9" id="KW-0460">Magnesium</keyword>
<dbReference type="Gene3D" id="3.40.50.970">
    <property type="match status" value="2"/>
</dbReference>
<dbReference type="InterPro" id="IPR012000">
    <property type="entry name" value="Thiamin_PyroP_enz_cen_dom"/>
</dbReference>
<dbReference type="InterPro" id="IPR012110">
    <property type="entry name" value="PDC/IPDC-like"/>
</dbReference>
<comment type="cofactor">
    <cofactor evidence="9">
        <name>Mg(2+)</name>
        <dbReference type="ChEBI" id="CHEBI:18420"/>
    </cofactor>
    <text evidence="9">Binds 1 Mg(2+) per subunit.</text>
</comment>
<dbReference type="Gene3D" id="3.40.50.1220">
    <property type="entry name" value="TPP-binding domain"/>
    <property type="match status" value="1"/>
</dbReference>
<dbReference type="Pfam" id="PF00205">
    <property type="entry name" value="TPP_enzyme_M"/>
    <property type="match status" value="1"/>
</dbReference>
<comment type="caution">
    <text evidence="15">The sequence shown here is derived from an EMBL/GenBank/DDBJ whole genome shotgun (WGS) entry which is preliminary data.</text>
</comment>
<dbReference type="CDD" id="cd07038">
    <property type="entry name" value="TPP_PYR_PDC_IPDC_like"/>
    <property type="match status" value="1"/>
</dbReference>
<dbReference type="InterPro" id="IPR029035">
    <property type="entry name" value="DHS-like_NAD/FAD-binding_dom"/>
</dbReference>
<evidence type="ECO:0000313" key="15">
    <source>
        <dbReference type="EMBL" id="GAD92708.1"/>
    </source>
</evidence>
<keyword evidence="8" id="KW-0456">Lyase</keyword>
<evidence type="ECO:0000256" key="6">
    <source>
        <dbReference type="ARBA" id="ARBA00022842"/>
    </source>
</evidence>